<protein>
    <submittedName>
        <fullName evidence="2">Uncharacterized protein</fullName>
    </submittedName>
</protein>
<organism evidence="2 3">
    <name type="scientific">Zophobas morio</name>
    <dbReference type="NCBI Taxonomy" id="2755281"/>
    <lineage>
        <taxon>Eukaryota</taxon>
        <taxon>Metazoa</taxon>
        <taxon>Ecdysozoa</taxon>
        <taxon>Arthropoda</taxon>
        <taxon>Hexapoda</taxon>
        <taxon>Insecta</taxon>
        <taxon>Pterygota</taxon>
        <taxon>Neoptera</taxon>
        <taxon>Endopterygota</taxon>
        <taxon>Coleoptera</taxon>
        <taxon>Polyphaga</taxon>
        <taxon>Cucujiformia</taxon>
        <taxon>Tenebrionidae</taxon>
        <taxon>Zophobas</taxon>
    </lineage>
</organism>
<gene>
    <name evidence="2" type="ORF">Zmor_019923</name>
</gene>
<dbReference type="AlphaFoldDB" id="A0AA38I0P3"/>
<keyword evidence="3" id="KW-1185">Reference proteome</keyword>
<sequence>MCNHGLGGGGRYVLHTGARMTRNYASVHWMIRRTPQGHAGPNWINSAEIRSPGGRREAAASSHPATINKEVHQPGKNVGNSGRPRRVTTISGGPASALNTLVSSFDSICHLLVHS</sequence>
<proteinExistence type="predicted"/>
<feature type="region of interest" description="Disordered" evidence="1">
    <location>
        <begin position="48"/>
        <end position="93"/>
    </location>
</feature>
<dbReference type="EMBL" id="JALNTZ010000006">
    <property type="protein sequence ID" value="KAJ3648088.1"/>
    <property type="molecule type" value="Genomic_DNA"/>
</dbReference>
<accession>A0AA38I0P3</accession>
<evidence type="ECO:0000313" key="3">
    <source>
        <dbReference type="Proteomes" id="UP001168821"/>
    </source>
</evidence>
<dbReference type="Proteomes" id="UP001168821">
    <property type="component" value="Unassembled WGS sequence"/>
</dbReference>
<reference evidence="2" key="1">
    <citation type="journal article" date="2023" name="G3 (Bethesda)">
        <title>Whole genome assemblies of Zophobas morio and Tenebrio molitor.</title>
        <authorList>
            <person name="Kaur S."/>
            <person name="Stinson S.A."/>
            <person name="diCenzo G.C."/>
        </authorList>
    </citation>
    <scope>NUCLEOTIDE SEQUENCE</scope>
    <source>
        <strain evidence="2">QUZm001</strain>
    </source>
</reference>
<evidence type="ECO:0000313" key="2">
    <source>
        <dbReference type="EMBL" id="KAJ3648088.1"/>
    </source>
</evidence>
<evidence type="ECO:0000256" key="1">
    <source>
        <dbReference type="SAM" id="MobiDB-lite"/>
    </source>
</evidence>
<comment type="caution">
    <text evidence="2">The sequence shown here is derived from an EMBL/GenBank/DDBJ whole genome shotgun (WGS) entry which is preliminary data.</text>
</comment>
<name>A0AA38I0P3_9CUCU</name>